<gene>
    <name evidence="1" type="ORF">JAAARDRAFT_680888</name>
</gene>
<evidence type="ECO:0000313" key="2">
    <source>
        <dbReference type="Proteomes" id="UP000027265"/>
    </source>
</evidence>
<dbReference type="HOGENOM" id="CLU_1722648_0_0_1"/>
<dbReference type="EMBL" id="KL197717">
    <property type="protein sequence ID" value="KDQ58807.1"/>
    <property type="molecule type" value="Genomic_DNA"/>
</dbReference>
<keyword evidence="2" id="KW-1185">Reference proteome</keyword>
<dbReference type="InParanoid" id="A0A067Q5M6"/>
<accession>A0A067Q5M6</accession>
<name>A0A067Q5M6_9AGAM</name>
<sequence length="152" mass="17276">MVLRPSGEICVVQWIPSYWRAWRGVGSDWRERGEIWSSWKPGCSPTRPVSSYWLPRPPSPSTRSVFKYELISLPTCPSLSHTWTFSLNFSIPDVGTAPSLLSPQGRPASITVRYLIKLFGDNHLRKLFHPTSQVIISTIRSIRSGRHTIKSV</sequence>
<proteinExistence type="predicted"/>
<reference evidence="2" key="1">
    <citation type="journal article" date="2014" name="Proc. Natl. Acad. Sci. U.S.A.">
        <title>Extensive sampling of basidiomycete genomes demonstrates inadequacy of the white-rot/brown-rot paradigm for wood decay fungi.</title>
        <authorList>
            <person name="Riley R."/>
            <person name="Salamov A.A."/>
            <person name="Brown D.W."/>
            <person name="Nagy L.G."/>
            <person name="Floudas D."/>
            <person name="Held B.W."/>
            <person name="Levasseur A."/>
            <person name="Lombard V."/>
            <person name="Morin E."/>
            <person name="Otillar R."/>
            <person name="Lindquist E.A."/>
            <person name="Sun H."/>
            <person name="LaButti K.M."/>
            <person name="Schmutz J."/>
            <person name="Jabbour D."/>
            <person name="Luo H."/>
            <person name="Baker S.E."/>
            <person name="Pisabarro A.G."/>
            <person name="Walton J.D."/>
            <person name="Blanchette R.A."/>
            <person name="Henrissat B."/>
            <person name="Martin F."/>
            <person name="Cullen D."/>
            <person name="Hibbett D.S."/>
            <person name="Grigoriev I.V."/>
        </authorList>
    </citation>
    <scope>NUCLEOTIDE SEQUENCE [LARGE SCALE GENOMIC DNA]</scope>
    <source>
        <strain evidence="2">MUCL 33604</strain>
    </source>
</reference>
<dbReference type="AlphaFoldDB" id="A0A067Q5M6"/>
<evidence type="ECO:0000313" key="1">
    <source>
        <dbReference type="EMBL" id="KDQ58807.1"/>
    </source>
</evidence>
<protein>
    <submittedName>
        <fullName evidence="1">Uncharacterized protein</fullName>
    </submittedName>
</protein>
<dbReference type="Proteomes" id="UP000027265">
    <property type="component" value="Unassembled WGS sequence"/>
</dbReference>
<organism evidence="1 2">
    <name type="scientific">Jaapia argillacea MUCL 33604</name>
    <dbReference type="NCBI Taxonomy" id="933084"/>
    <lineage>
        <taxon>Eukaryota</taxon>
        <taxon>Fungi</taxon>
        <taxon>Dikarya</taxon>
        <taxon>Basidiomycota</taxon>
        <taxon>Agaricomycotina</taxon>
        <taxon>Agaricomycetes</taxon>
        <taxon>Agaricomycetidae</taxon>
        <taxon>Jaapiales</taxon>
        <taxon>Jaapiaceae</taxon>
        <taxon>Jaapia</taxon>
    </lineage>
</organism>